<organism evidence="1 2">
    <name type="scientific">Alosa alosa</name>
    <name type="common">allis shad</name>
    <dbReference type="NCBI Taxonomy" id="278164"/>
    <lineage>
        <taxon>Eukaryota</taxon>
        <taxon>Metazoa</taxon>
        <taxon>Chordata</taxon>
        <taxon>Craniata</taxon>
        <taxon>Vertebrata</taxon>
        <taxon>Euteleostomi</taxon>
        <taxon>Actinopterygii</taxon>
        <taxon>Neopterygii</taxon>
        <taxon>Teleostei</taxon>
        <taxon>Clupei</taxon>
        <taxon>Clupeiformes</taxon>
        <taxon>Clupeoidei</taxon>
        <taxon>Clupeidae</taxon>
        <taxon>Alosa</taxon>
    </lineage>
</organism>
<dbReference type="AlphaFoldDB" id="A0AAV6HBE8"/>
<accession>A0AAV6HBE8</accession>
<proteinExistence type="predicted"/>
<keyword evidence="2" id="KW-1185">Reference proteome</keyword>
<dbReference type="EMBL" id="JADWDJ010000002">
    <property type="protein sequence ID" value="KAG5284693.1"/>
    <property type="molecule type" value="Genomic_DNA"/>
</dbReference>
<reference evidence="1" key="1">
    <citation type="submission" date="2020-10" db="EMBL/GenBank/DDBJ databases">
        <title>Chromosome-scale genome assembly of the Allis shad, Alosa alosa.</title>
        <authorList>
            <person name="Margot Z."/>
            <person name="Christophe K."/>
            <person name="Cabau C."/>
            <person name="Louis A."/>
            <person name="Berthelot C."/>
            <person name="Parey E."/>
            <person name="Roest Crollius H."/>
            <person name="Montfort J."/>
            <person name="Robinson-Rechavi M."/>
            <person name="Bucao C."/>
            <person name="Bouchez O."/>
            <person name="Gislard M."/>
            <person name="Lluch J."/>
            <person name="Milhes M."/>
            <person name="Lampietro C."/>
            <person name="Lopez Roques C."/>
            <person name="Donnadieu C."/>
            <person name="Braasch I."/>
            <person name="Desvignes T."/>
            <person name="Postlethwait J."/>
            <person name="Bobe J."/>
            <person name="Guiguen Y."/>
        </authorList>
    </citation>
    <scope>NUCLEOTIDE SEQUENCE</scope>
    <source>
        <strain evidence="1">M-15738</strain>
        <tissue evidence="1">Blood</tissue>
    </source>
</reference>
<evidence type="ECO:0000313" key="1">
    <source>
        <dbReference type="EMBL" id="KAG5284693.1"/>
    </source>
</evidence>
<gene>
    <name evidence="1" type="ORF">AALO_G00029470</name>
</gene>
<comment type="caution">
    <text evidence="1">The sequence shown here is derived from an EMBL/GenBank/DDBJ whole genome shotgun (WGS) entry which is preliminary data.</text>
</comment>
<sequence length="161" mass="17490">MSTACRAALFPTVPFFLRRTVTLFTTVSDITHTCATATRSLPCKTHRGKGRRARRGTMYAMDTIAMDTIGSQSVGRAPLVGNRDMTGGSLHDGVQPSLWRVQVTGDVLLANLLLEPLGLVGQRENVPEAEGWLTLFHATGTWVGQSGALLAHVRQCHLIHK</sequence>
<protein>
    <submittedName>
        <fullName evidence="1">Uncharacterized protein</fullName>
    </submittedName>
</protein>
<name>A0AAV6HBE8_9TELE</name>
<evidence type="ECO:0000313" key="2">
    <source>
        <dbReference type="Proteomes" id="UP000823561"/>
    </source>
</evidence>
<dbReference type="Proteomes" id="UP000823561">
    <property type="component" value="Chromosome 2"/>
</dbReference>